<dbReference type="EMBL" id="KZ821791">
    <property type="protein sequence ID" value="PYH75492.1"/>
    <property type="molecule type" value="Genomic_DNA"/>
</dbReference>
<evidence type="ECO:0000313" key="3">
    <source>
        <dbReference type="Proteomes" id="UP000248340"/>
    </source>
</evidence>
<dbReference type="AlphaFoldDB" id="A0A319D645"/>
<accession>A0A319D645</accession>
<proteinExistence type="predicted"/>
<evidence type="ECO:0000313" key="2">
    <source>
        <dbReference type="EMBL" id="PYH75492.1"/>
    </source>
</evidence>
<name>A0A319D645_9EURO</name>
<protein>
    <submittedName>
        <fullName evidence="2">Uncharacterized protein</fullName>
    </submittedName>
</protein>
<dbReference type="Proteomes" id="UP000248340">
    <property type="component" value="Unassembled WGS sequence"/>
</dbReference>
<dbReference type="RefSeq" id="XP_025485692.1">
    <property type="nucleotide sequence ID" value="XM_025639756.1"/>
</dbReference>
<keyword evidence="3" id="KW-1185">Reference proteome</keyword>
<feature type="region of interest" description="Disordered" evidence="1">
    <location>
        <begin position="142"/>
        <end position="197"/>
    </location>
</feature>
<reference evidence="2 3" key="1">
    <citation type="submission" date="2016-12" db="EMBL/GenBank/DDBJ databases">
        <title>The genomes of Aspergillus section Nigri reveals drivers in fungal speciation.</title>
        <authorList>
            <consortium name="DOE Joint Genome Institute"/>
            <person name="Vesth T.C."/>
            <person name="Nybo J."/>
            <person name="Theobald S."/>
            <person name="Brandl J."/>
            <person name="Frisvad J.C."/>
            <person name="Nielsen K.F."/>
            <person name="Lyhne E.K."/>
            <person name="Kogle M.E."/>
            <person name="Kuo A."/>
            <person name="Riley R."/>
            <person name="Clum A."/>
            <person name="Nolan M."/>
            <person name="Lipzen A."/>
            <person name="Salamov A."/>
            <person name="Henrissat B."/>
            <person name="Wiebenga A."/>
            <person name="De Vries R.P."/>
            <person name="Grigoriev I.V."/>
            <person name="Mortensen U.H."/>
            <person name="Andersen M.R."/>
            <person name="Baker S.E."/>
        </authorList>
    </citation>
    <scope>NUCLEOTIDE SEQUENCE [LARGE SCALE GENOMIC DNA]</scope>
    <source>
        <strain evidence="2 3">CBS 121591</strain>
    </source>
</reference>
<dbReference type="OrthoDB" id="10431746at2759"/>
<gene>
    <name evidence="2" type="ORF">BO82DRAFT_410078</name>
</gene>
<dbReference type="VEuPathDB" id="FungiDB:BO82DRAFT_410078"/>
<organism evidence="2 3">
    <name type="scientific">Aspergillus uvarum CBS 121591</name>
    <dbReference type="NCBI Taxonomy" id="1448315"/>
    <lineage>
        <taxon>Eukaryota</taxon>
        <taxon>Fungi</taxon>
        <taxon>Dikarya</taxon>
        <taxon>Ascomycota</taxon>
        <taxon>Pezizomycotina</taxon>
        <taxon>Eurotiomycetes</taxon>
        <taxon>Eurotiomycetidae</taxon>
        <taxon>Eurotiales</taxon>
        <taxon>Aspergillaceae</taxon>
        <taxon>Aspergillus</taxon>
        <taxon>Aspergillus subgen. Circumdati</taxon>
    </lineage>
</organism>
<dbReference type="GeneID" id="37142498"/>
<feature type="compositionally biased region" description="Basic and acidic residues" evidence="1">
    <location>
        <begin position="185"/>
        <end position="197"/>
    </location>
</feature>
<evidence type="ECO:0000256" key="1">
    <source>
        <dbReference type="SAM" id="MobiDB-lite"/>
    </source>
</evidence>
<sequence>MAQVKTSSTSLVKMEALLEVFMEQFRDLEQNPNLSDTRFVVVGDLAEISYELKNANRYLDHNVEISGTIVLLIDYEERIDSIKNTLKERWPRYFHVIDSQLHYDPVTESAMIPVYLIPLDRLGLGQDFDRECGLKNITEVGKKAPNSADGHHGATTYGSQQVRGDLERGAHHGGASGVEGSSSRRIPEKPRPEVRIR</sequence>